<name>A0A2G8RB76_9RHOB</name>
<evidence type="ECO:0000313" key="2">
    <source>
        <dbReference type="Proteomes" id="UP000231259"/>
    </source>
</evidence>
<dbReference type="Proteomes" id="UP000231259">
    <property type="component" value="Unassembled WGS sequence"/>
</dbReference>
<organism evidence="1 2">
    <name type="scientific">Puniceibacterium antarcticum</name>
    <dbReference type="NCBI Taxonomy" id="1206336"/>
    <lineage>
        <taxon>Bacteria</taxon>
        <taxon>Pseudomonadati</taxon>
        <taxon>Pseudomonadota</taxon>
        <taxon>Alphaproteobacteria</taxon>
        <taxon>Rhodobacterales</taxon>
        <taxon>Paracoccaceae</taxon>
        <taxon>Puniceibacterium</taxon>
    </lineage>
</organism>
<dbReference type="EMBL" id="AWWI01000120">
    <property type="protein sequence ID" value="PIL18825.1"/>
    <property type="molecule type" value="Genomic_DNA"/>
</dbReference>
<evidence type="ECO:0000313" key="1">
    <source>
        <dbReference type="EMBL" id="PIL18825.1"/>
    </source>
</evidence>
<gene>
    <name evidence="1" type="ORF">P775_17435</name>
</gene>
<dbReference type="AlphaFoldDB" id="A0A2G8RB76"/>
<keyword evidence="2" id="KW-1185">Reference proteome</keyword>
<sequence>MMERRPAAIRKSDLTPAFEAAKAAGFSQVSVVVETQDGKRFLITAGTGGDAAKPDMTPLEKWRANRVTS</sequence>
<accession>A0A2G8RB76</accession>
<comment type="caution">
    <text evidence="1">The sequence shown here is derived from an EMBL/GenBank/DDBJ whole genome shotgun (WGS) entry which is preliminary data.</text>
</comment>
<protein>
    <submittedName>
        <fullName evidence="1">Uncharacterized protein</fullName>
    </submittedName>
</protein>
<proteinExistence type="predicted"/>
<reference evidence="1 2" key="1">
    <citation type="submission" date="2013-09" db="EMBL/GenBank/DDBJ databases">
        <title>Genome sequencing of Phaeobacter antarcticus sp. nov. SM1211.</title>
        <authorList>
            <person name="Zhang X.-Y."/>
            <person name="Liu C."/>
            <person name="Chen X.-L."/>
            <person name="Xie B.-B."/>
            <person name="Qin Q.-L."/>
            <person name="Rong J.-C."/>
            <person name="Zhang Y.-Z."/>
        </authorList>
    </citation>
    <scope>NUCLEOTIDE SEQUENCE [LARGE SCALE GENOMIC DNA]</scope>
    <source>
        <strain evidence="1 2">SM1211</strain>
    </source>
</reference>